<evidence type="ECO:0000313" key="2">
    <source>
        <dbReference type="Proteomes" id="UP000286415"/>
    </source>
</evidence>
<evidence type="ECO:0000313" key="1">
    <source>
        <dbReference type="EMBL" id="KAG5441239.1"/>
    </source>
</evidence>
<dbReference type="Proteomes" id="UP000286415">
    <property type="component" value="Unassembled WGS sequence"/>
</dbReference>
<organism evidence="1 2">
    <name type="scientific">Clonorchis sinensis</name>
    <name type="common">Chinese liver fluke</name>
    <dbReference type="NCBI Taxonomy" id="79923"/>
    <lineage>
        <taxon>Eukaryota</taxon>
        <taxon>Metazoa</taxon>
        <taxon>Spiralia</taxon>
        <taxon>Lophotrochozoa</taxon>
        <taxon>Platyhelminthes</taxon>
        <taxon>Trematoda</taxon>
        <taxon>Digenea</taxon>
        <taxon>Opisthorchiida</taxon>
        <taxon>Opisthorchiata</taxon>
        <taxon>Opisthorchiidae</taxon>
        <taxon>Clonorchis</taxon>
    </lineage>
</organism>
<gene>
    <name evidence="1" type="ORF">CSKR_202119</name>
</gene>
<protein>
    <submittedName>
        <fullName evidence="1">Uncharacterized protein</fullName>
    </submittedName>
</protein>
<name>A0A8T1LWW6_CLOSI</name>
<dbReference type="AlphaFoldDB" id="A0A8T1LWW6"/>
<keyword evidence="2" id="KW-1185">Reference proteome</keyword>
<proteinExistence type="predicted"/>
<sequence length="102" mass="11476">MIVVHYSGAIRSVRFSITHSGSYLGPIKPGDRFSLKQEPRDESAARLSYPNLEARQSHSVGAVRKPNRDVNKLEIPHGVYRSFCTILGLIGAERYSKETSWM</sequence>
<dbReference type="EMBL" id="NIRI02000077">
    <property type="protein sequence ID" value="KAG5441239.1"/>
    <property type="molecule type" value="Genomic_DNA"/>
</dbReference>
<reference evidence="1 2" key="2">
    <citation type="journal article" date="2021" name="Genomics">
        <title>High-quality reference genome for Clonorchis sinensis.</title>
        <authorList>
            <person name="Young N.D."/>
            <person name="Stroehlein A.J."/>
            <person name="Kinkar L."/>
            <person name="Wang T."/>
            <person name="Sohn W.M."/>
            <person name="Chang B.C.H."/>
            <person name="Kaur P."/>
            <person name="Weisz D."/>
            <person name="Dudchenko O."/>
            <person name="Aiden E.L."/>
            <person name="Korhonen P.K."/>
            <person name="Gasser R.B."/>
        </authorList>
    </citation>
    <scope>NUCLEOTIDE SEQUENCE [LARGE SCALE GENOMIC DNA]</scope>
    <source>
        <strain evidence="1">Cs-k2</strain>
    </source>
</reference>
<reference evidence="1 2" key="1">
    <citation type="journal article" date="2018" name="Biotechnol. Adv.">
        <title>Improved genomic resources and new bioinformatic workflow for the carcinogenic parasite Clonorchis sinensis: Biotechnological implications.</title>
        <authorList>
            <person name="Wang D."/>
            <person name="Korhonen P.K."/>
            <person name="Gasser R.B."/>
            <person name="Young N.D."/>
        </authorList>
    </citation>
    <scope>NUCLEOTIDE SEQUENCE [LARGE SCALE GENOMIC DNA]</scope>
    <source>
        <strain evidence="1">Cs-k2</strain>
    </source>
</reference>
<accession>A0A8T1LWW6</accession>
<comment type="caution">
    <text evidence="1">The sequence shown here is derived from an EMBL/GenBank/DDBJ whole genome shotgun (WGS) entry which is preliminary data.</text>
</comment>